<dbReference type="InterPro" id="IPR000014">
    <property type="entry name" value="PAS"/>
</dbReference>
<dbReference type="RefSeq" id="WP_169349302.1">
    <property type="nucleotide sequence ID" value="NZ_JABBJJ010000222.1"/>
</dbReference>
<keyword evidence="3" id="KW-0597">Phosphoprotein</keyword>
<dbReference type="InterPro" id="IPR001610">
    <property type="entry name" value="PAC"/>
</dbReference>
<evidence type="ECO:0000259" key="7">
    <source>
        <dbReference type="PROSITE" id="PS50109"/>
    </source>
</evidence>
<dbReference type="GO" id="GO:0009927">
    <property type="term" value="F:histidine phosphotransfer kinase activity"/>
    <property type="evidence" value="ECO:0007669"/>
    <property type="project" value="TreeGrafter"/>
</dbReference>
<evidence type="ECO:0000256" key="1">
    <source>
        <dbReference type="ARBA" id="ARBA00000085"/>
    </source>
</evidence>
<evidence type="ECO:0000313" key="10">
    <source>
        <dbReference type="Proteomes" id="UP000518300"/>
    </source>
</evidence>
<dbReference type="Gene3D" id="1.10.287.130">
    <property type="match status" value="1"/>
</dbReference>
<dbReference type="GO" id="GO:0000155">
    <property type="term" value="F:phosphorelay sensor kinase activity"/>
    <property type="evidence" value="ECO:0007669"/>
    <property type="project" value="InterPro"/>
</dbReference>
<evidence type="ECO:0000256" key="3">
    <source>
        <dbReference type="ARBA" id="ARBA00022553"/>
    </source>
</evidence>
<protein>
    <recommendedName>
        <fullName evidence="2">histidine kinase</fullName>
        <ecNumber evidence="2">2.7.13.3</ecNumber>
    </recommendedName>
</protein>
<dbReference type="InterPro" id="IPR013655">
    <property type="entry name" value="PAS_fold_3"/>
</dbReference>
<dbReference type="SUPFAM" id="SSF55785">
    <property type="entry name" value="PYP-like sensor domain (PAS domain)"/>
    <property type="match status" value="2"/>
</dbReference>
<dbReference type="SUPFAM" id="SSF55874">
    <property type="entry name" value="ATPase domain of HSP90 chaperone/DNA topoisomerase II/histidine kinase"/>
    <property type="match status" value="1"/>
</dbReference>
<dbReference type="InterPro" id="IPR036097">
    <property type="entry name" value="HisK_dim/P_sf"/>
</dbReference>
<dbReference type="SMART" id="SM00388">
    <property type="entry name" value="HisKA"/>
    <property type="match status" value="1"/>
</dbReference>
<dbReference type="AlphaFoldDB" id="A0A848LQU3"/>
<comment type="catalytic activity">
    <reaction evidence="1">
        <text>ATP + protein L-histidine = ADP + protein N-phospho-L-histidine.</text>
        <dbReference type="EC" id="2.7.13.3"/>
    </reaction>
</comment>
<dbReference type="Pfam" id="PF00512">
    <property type="entry name" value="HisKA"/>
    <property type="match status" value="1"/>
</dbReference>
<dbReference type="Pfam" id="PF13188">
    <property type="entry name" value="PAS_8"/>
    <property type="match status" value="1"/>
</dbReference>
<dbReference type="GO" id="GO:0005886">
    <property type="term" value="C:plasma membrane"/>
    <property type="evidence" value="ECO:0007669"/>
    <property type="project" value="TreeGrafter"/>
</dbReference>
<dbReference type="PROSITE" id="PS50113">
    <property type="entry name" value="PAC"/>
    <property type="match status" value="1"/>
</dbReference>
<dbReference type="Proteomes" id="UP000518300">
    <property type="component" value="Unassembled WGS sequence"/>
</dbReference>
<dbReference type="SUPFAM" id="SSF47384">
    <property type="entry name" value="Homodimeric domain of signal transducing histidine kinase"/>
    <property type="match status" value="1"/>
</dbReference>
<dbReference type="SMART" id="SM00387">
    <property type="entry name" value="HATPase_c"/>
    <property type="match status" value="1"/>
</dbReference>
<dbReference type="InterPro" id="IPR003594">
    <property type="entry name" value="HATPase_dom"/>
</dbReference>
<dbReference type="FunFam" id="3.30.565.10:FF:000006">
    <property type="entry name" value="Sensor histidine kinase WalK"/>
    <property type="match status" value="1"/>
</dbReference>
<dbReference type="Gene3D" id="3.30.450.20">
    <property type="entry name" value="PAS domain"/>
    <property type="match status" value="2"/>
</dbReference>
<evidence type="ECO:0000256" key="6">
    <source>
        <dbReference type="SAM" id="MobiDB-lite"/>
    </source>
</evidence>
<accession>A0A848LQU3</accession>
<dbReference type="InterPro" id="IPR003661">
    <property type="entry name" value="HisK_dim/P_dom"/>
</dbReference>
<feature type="domain" description="Histidine kinase" evidence="7">
    <location>
        <begin position="300"/>
        <end position="516"/>
    </location>
</feature>
<dbReference type="NCBIfam" id="TIGR00229">
    <property type="entry name" value="sensory_box"/>
    <property type="match status" value="2"/>
</dbReference>
<dbReference type="PROSITE" id="PS50109">
    <property type="entry name" value="HIS_KIN"/>
    <property type="match status" value="1"/>
</dbReference>
<dbReference type="PANTHER" id="PTHR43047">
    <property type="entry name" value="TWO-COMPONENT HISTIDINE PROTEIN KINASE"/>
    <property type="match status" value="1"/>
</dbReference>
<feature type="domain" description="PAC" evidence="8">
    <location>
        <begin position="105"/>
        <end position="156"/>
    </location>
</feature>
<dbReference type="SMART" id="SM00091">
    <property type="entry name" value="PAS"/>
    <property type="match status" value="2"/>
</dbReference>
<keyword evidence="4" id="KW-0808">Transferase</keyword>
<dbReference type="SMART" id="SM00086">
    <property type="entry name" value="PAC"/>
    <property type="match status" value="1"/>
</dbReference>
<evidence type="ECO:0000259" key="8">
    <source>
        <dbReference type="PROSITE" id="PS50113"/>
    </source>
</evidence>
<dbReference type="InterPro" id="IPR000700">
    <property type="entry name" value="PAS-assoc_C"/>
</dbReference>
<dbReference type="InterPro" id="IPR005467">
    <property type="entry name" value="His_kinase_dom"/>
</dbReference>
<dbReference type="CDD" id="cd00075">
    <property type="entry name" value="HATPase"/>
    <property type="match status" value="1"/>
</dbReference>
<dbReference type="PRINTS" id="PR00344">
    <property type="entry name" value="BCTRLSENSOR"/>
</dbReference>
<dbReference type="Pfam" id="PF02518">
    <property type="entry name" value="HATPase_c"/>
    <property type="match status" value="1"/>
</dbReference>
<evidence type="ECO:0000313" key="9">
    <source>
        <dbReference type="EMBL" id="NMO20071.1"/>
    </source>
</evidence>
<dbReference type="PANTHER" id="PTHR43047:SF72">
    <property type="entry name" value="OSMOSENSING HISTIDINE PROTEIN KINASE SLN1"/>
    <property type="match status" value="1"/>
</dbReference>
<reference evidence="9 10" key="1">
    <citation type="submission" date="2020-04" db="EMBL/GenBank/DDBJ databases">
        <title>Draft genome of Pyxidicoccus fallax type strain.</title>
        <authorList>
            <person name="Whitworth D.E."/>
        </authorList>
    </citation>
    <scope>NUCLEOTIDE SEQUENCE [LARGE SCALE GENOMIC DNA]</scope>
    <source>
        <strain evidence="9 10">DSM 14698</strain>
    </source>
</reference>
<name>A0A848LQU3_9BACT</name>
<feature type="region of interest" description="Disordered" evidence="6">
    <location>
        <begin position="1"/>
        <end position="25"/>
    </location>
</feature>
<dbReference type="EC" id="2.7.13.3" evidence="2"/>
<dbReference type="CDD" id="cd00130">
    <property type="entry name" value="PAS"/>
    <property type="match status" value="1"/>
</dbReference>
<sequence length="525" mass="59008">MAVTEPEAAGPSLPDTPEARDAPPRELPRTWLDHAHLIDSVDGIVWEADATFRFTCVSRQAERLLGYPLRRWYQEPDFWVRHLHPDDREWATSYCREATEQCLPHEFEYRMLAADGRVVWLRDIVTVLAEAGRPQRLRGIMVDITAQRGTQEHLERTVSLLEASLESTADGLLVVDLAGNIQACNRRFQEIWGLGDAKPGGLDSVALQGVLDRVKDPADFLARVRTLYARPEEESFDIFEMRDGRVLERYSMPQRQRGVVTGRVWSFRDVSARVHAERERERLLRDAHEAIQVRDDFLSIASHELKTPLTPLRLHLQVLKHALESGQPVTPERVDKALGQVRRLSALVNDLLDASCVGAGRMELQRTPMSLPELVREVFSDFRATSTQHLLTYEGPDEDLLVSGDRGRLVQVLANLLENAIKYSPLGGAVRVTLIRSEGDAVVSVVDSGIGIPKEEQAHLFERFFRARNAPVSGFGGLGLGLYICRDIIERHGGHIWVESELGRGSAFHVSLPVLATRSVHEAHV</sequence>
<evidence type="ECO:0000256" key="4">
    <source>
        <dbReference type="ARBA" id="ARBA00022679"/>
    </source>
</evidence>
<keyword evidence="10" id="KW-1185">Reference proteome</keyword>
<gene>
    <name evidence="9" type="ORF">HG543_35185</name>
</gene>
<dbReference type="Pfam" id="PF08447">
    <property type="entry name" value="PAS_3"/>
    <property type="match status" value="1"/>
</dbReference>
<keyword evidence="5" id="KW-0418">Kinase</keyword>
<dbReference type="InterPro" id="IPR035965">
    <property type="entry name" value="PAS-like_dom_sf"/>
</dbReference>
<comment type="caution">
    <text evidence="9">The sequence shown here is derived from an EMBL/GenBank/DDBJ whole genome shotgun (WGS) entry which is preliminary data.</text>
</comment>
<dbReference type="CDD" id="cd00082">
    <property type="entry name" value="HisKA"/>
    <property type="match status" value="1"/>
</dbReference>
<dbReference type="InterPro" id="IPR004358">
    <property type="entry name" value="Sig_transdc_His_kin-like_C"/>
</dbReference>
<evidence type="ECO:0000256" key="2">
    <source>
        <dbReference type="ARBA" id="ARBA00012438"/>
    </source>
</evidence>
<dbReference type="InterPro" id="IPR036890">
    <property type="entry name" value="HATPase_C_sf"/>
</dbReference>
<evidence type="ECO:0000256" key="5">
    <source>
        <dbReference type="ARBA" id="ARBA00022777"/>
    </source>
</evidence>
<dbReference type="EMBL" id="JABBJJ010000222">
    <property type="protein sequence ID" value="NMO20071.1"/>
    <property type="molecule type" value="Genomic_DNA"/>
</dbReference>
<dbReference type="Gene3D" id="3.30.565.10">
    <property type="entry name" value="Histidine kinase-like ATPase, C-terminal domain"/>
    <property type="match status" value="1"/>
</dbReference>
<organism evidence="9 10">
    <name type="scientific">Pyxidicoccus fallax</name>
    <dbReference type="NCBI Taxonomy" id="394095"/>
    <lineage>
        <taxon>Bacteria</taxon>
        <taxon>Pseudomonadati</taxon>
        <taxon>Myxococcota</taxon>
        <taxon>Myxococcia</taxon>
        <taxon>Myxococcales</taxon>
        <taxon>Cystobacterineae</taxon>
        <taxon>Myxococcaceae</taxon>
        <taxon>Pyxidicoccus</taxon>
    </lineage>
</organism>
<proteinExistence type="predicted"/>